<protein>
    <recommendedName>
        <fullName evidence="4">TFIIS-type domain-containing protein</fullName>
    </recommendedName>
</protein>
<dbReference type="InterPro" id="IPR001222">
    <property type="entry name" value="Znf_TFIIS"/>
</dbReference>
<reference evidence="5" key="1">
    <citation type="journal article" date="2020" name="Nature">
        <title>Giant virus diversity and host interactions through global metagenomics.</title>
        <authorList>
            <person name="Schulz F."/>
            <person name="Roux S."/>
            <person name="Paez-Espino D."/>
            <person name="Jungbluth S."/>
            <person name="Walsh D.A."/>
            <person name="Denef V.J."/>
            <person name="McMahon K.D."/>
            <person name="Konstantinidis K.T."/>
            <person name="Eloe-Fadrosh E.A."/>
            <person name="Kyrpides N.C."/>
            <person name="Woyke T."/>
        </authorList>
    </citation>
    <scope>NUCLEOTIDE SEQUENCE</scope>
    <source>
        <strain evidence="5">GVMAG-M-3300021375-17</strain>
    </source>
</reference>
<dbReference type="SUPFAM" id="SSF46942">
    <property type="entry name" value="Elongation factor TFIIS domain 2"/>
    <property type="match status" value="1"/>
</dbReference>
<dbReference type="GO" id="GO:0005634">
    <property type="term" value="C:nucleus"/>
    <property type="evidence" value="ECO:0007669"/>
    <property type="project" value="TreeGrafter"/>
</dbReference>
<accession>A0A6C0CKZ4</accession>
<evidence type="ECO:0000259" key="4">
    <source>
        <dbReference type="PROSITE" id="PS51133"/>
    </source>
</evidence>
<dbReference type="SMART" id="SM00440">
    <property type="entry name" value="ZnF_C2C2"/>
    <property type="match status" value="1"/>
</dbReference>
<dbReference type="PANTHER" id="PTHR11477">
    <property type="entry name" value="TRANSCRIPTION FACTOR S-II ZINC FINGER DOMAIN-CONTAINING PROTEIN"/>
    <property type="match status" value="1"/>
</dbReference>
<dbReference type="PROSITE" id="PS51133">
    <property type="entry name" value="ZF_TFIIS_2"/>
    <property type="match status" value="1"/>
</dbReference>
<dbReference type="AlphaFoldDB" id="A0A6C0CKZ4"/>
<evidence type="ECO:0000256" key="3">
    <source>
        <dbReference type="ARBA" id="ARBA00022833"/>
    </source>
</evidence>
<keyword evidence="3" id="KW-0862">Zinc</keyword>
<dbReference type="Pfam" id="PF01096">
    <property type="entry name" value="Zn_ribbon_TFIIS"/>
    <property type="match status" value="1"/>
</dbReference>
<dbReference type="Gene3D" id="2.20.25.10">
    <property type="match status" value="1"/>
</dbReference>
<keyword evidence="2" id="KW-0863">Zinc-finger</keyword>
<keyword evidence="1" id="KW-0479">Metal-binding</keyword>
<feature type="domain" description="TFIIS-type" evidence="4">
    <location>
        <begin position="130"/>
        <end position="170"/>
    </location>
</feature>
<dbReference type="EMBL" id="MN739454">
    <property type="protein sequence ID" value="QHT05456.1"/>
    <property type="molecule type" value="Genomic_DNA"/>
</dbReference>
<dbReference type="GO" id="GO:0006351">
    <property type="term" value="P:DNA-templated transcription"/>
    <property type="evidence" value="ECO:0007669"/>
    <property type="project" value="InterPro"/>
</dbReference>
<dbReference type="GO" id="GO:0008270">
    <property type="term" value="F:zinc ion binding"/>
    <property type="evidence" value="ECO:0007669"/>
    <property type="project" value="UniProtKB-KW"/>
</dbReference>
<evidence type="ECO:0000256" key="1">
    <source>
        <dbReference type="ARBA" id="ARBA00022723"/>
    </source>
</evidence>
<dbReference type="InterPro" id="IPR003618">
    <property type="entry name" value="TFIIS_cen_dom"/>
</dbReference>
<dbReference type="Pfam" id="PF07500">
    <property type="entry name" value="TFIIS_M"/>
    <property type="match status" value="1"/>
</dbReference>
<dbReference type="SUPFAM" id="SSF57783">
    <property type="entry name" value="Zinc beta-ribbon"/>
    <property type="match status" value="1"/>
</dbReference>
<sequence>MQFVESDPTVFRANISNHFGSLLNDKNLGINIEVGIYNYSIQDANSRQIIKKWKNIKFAEIYSCRLRTVLYNLKHNNNLIIQLQNGTLLPKTFALMSHQELAPEKWKERIDKKIKRDKSRLSTNIEASTDLFTCKKCKSKKCTYYEMQVRSADEPATIFITCLDCGKNWKN</sequence>
<dbReference type="PANTHER" id="PTHR11477:SF0">
    <property type="entry name" value="IP08861P-RELATED"/>
    <property type="match status" value="1"/>
</dbReference>
<organism evidence="5">
    <name type="scientific">viral metagenome</name>
    <dbReference type="NCBI Taxonomy" id="1070528"/>
    <lineage>
        <taxon>unclassified sequences</taxon>
        <taxon>metagenomes</taxon>
        <taxon>organismal metagenomes</taxon>
    </lineage>
</organism>
<evidence type="ECO:0000256" key="2">
    <source>
        <dbReference type="ARBA" id="ARBA00022771"/>
    </source>
</evidence>
<name>A0A6C0CKZ4_9ZZZZ</name>
<proteinExistence type="predicted"/>
<evidence type="ECO:0000313" key="5">
    <source>
        <dbReference type="EMBL" id="QHT05456.1"/>
    </source>
</evidence>
<dbReference type="GO" id="GO:0003676">
    <property type="term" value="F:nucleic acid binding"/>
    <property type="evidence" value="ECO:0007669"/>
    <property type="project" value="InterPro"/>
</dbReference>
<dbReference type="InterPro" id="IPR036575">
    <property type="entry name" value="TFIIS_cen_dom_sf"/>
</dbReference>